<dbReference type="Gene3D" id="2.60.120.620">
    <property type="entry name" value="q2cbj1_9rhob like domain"/>
    <property type="match status" value="1"/>
</dbReference>
<dbReference type="InterPro" id="IPR008775">
    <property type="entry name" value="Phytyl_CoA_dOase-like"/>
</dbReference>
<dbReference type="EMBL" id="UINC01100257">
    <property type="protein sequence ID" value="SVC60178.1"/>
    <property type="molecule type" value="Genomic_DNA"/>
</dbReference>
<name>A0A382NI41_9ZZZZ</name>
<accession>A0A382NI41</accession>
<dbReference type="PROSITE" id="PS51471">
    <property type="entry name" value="FE2OG_OXY"/>
    <property type="match status" value="1"/>
</dbReference>
<dbReference type="SUPFAM" id="SSF51197">
    <property type="entry name" value="Clavaminate synthase-like"/>
    <property type="match status" value="1"/>
</dbReference>
<reference evidence="2" key="1">
    <citation type="submission" date="2018-05" db="EMBL/GenBank/DDBJ databases">
        <authorList>
            <person name="Lanie J.A."/>
            <person name="Ng W.-L."/>
            <person name="Kazmierczak K.M."/>
            <person name="Andrzejewski T.M."/>
            <person name="Davidsen T.M."/>
            <person name="Wayne K.J."/>
            <person name="Tettelin H."/>
            <person name="Glass J.I."/>
            <person name="Rusch D."/>
            <person name="Podicherti R."/>
            <person name="Tsui H.-C.T."/>
            <person name="Winkler M.E."/>
        </authorList>
    </citation>
    <scope>NUCLEOTIDE SEQUENCE</scope>
</reference>
<gene>
    <name evidence="2" type="ORF">METZ01_LOCUS313032</name>
</gene>
<feature type="non-terminal residue" evidence="2">
    <location>
        <position position="1"/>
    </location>
</feature>
<dbReference type="Pfam" id="PF05721">
    <property type="entry name" value="PhyH"/>
    <property type="match status" value="1"/>
</dbReference>
<evidence type="ECO:0000313" key="2">
    <source>
        <dbReference type="EMBL" id="SVC60178.1"/>
    </source>
</evidence>
<organism evidence="2">
    <name type="scientific">marine metagenome</name>
    <dbReference type="NCBI Taxonomy" id="408172"/>
    <lineage>
        <taxon>unclassified sequences</taxon>
        <taxon>metagenomes</taxon>
        <taxon>ecological metagenomes</taxon>
    </lineage>
</organism>
<protein>
    <recommendedName>
        <fullName evidence="1">Fe2OG dioxygenase domain-containing protein</fullName>
    </recommendedName>
</protein>
<dbReference type="GO" id="GO:0016491">
    <property type="term" value="F:oxidoreductase activity"/>
    <property type="evidence" value="ECO:0007669"/>
    <property type="project" value="UniProtKB-ARBA"/>
</dbReference>
<evidence type="ECO:0000259" key="1">
    <source>
        <dbReference type="PROSITE" id="PS51471"/>
    </source>
</evidence>
<dbReference type="PANTHER" id="PTHR20883">
    <property type="entry name" value="PHYTANOYL-COA DIOXYGENASE DOMAIN CONTAINING 1"/>
    <property type="match status" value="1"/>
</dbReference>
<feature type="domain" description="Fe2OG dioxygenase" evidence="1">
    <location>
        <begin position="88"/>
        <end position="208"/>
    </location>
</feature>
<dbReference type="InterPro" id="IPR005123">
    <property type="entry name" value="Oxoglu/Fe-dep_dioxygenase_dom"/>
</dbReference>
<dbReference type="AlphaFoldDB" id="A0A382NI41"/>
<sequence length="235" mass="26857">VSASLLPQEVQLFRHNGFVKLPTQFSLEKVRALKTVILQNIDQAIEPVVRQNDRIIRISNLWSRGRVFRESIASDEILDPLEKLLGSNIEFVLNRHNHVYLRDRSSTHSLEPHRDVMHWSRTIVTVLVYLEDTSVENGCTHVVPGSHHLPDLLNFADQEHLHKIVREQCIPVPMLAGEMLAIDSMIIHSAGRNQTDGTRMSMTLGYHSVDELLPVDNSKRVLVRGQRIYRGNDVN</sequence>
<dbReference type="PANTHER" id="PTHR20883:SF48">
    <property type="entry name" value="ECTOINE DIOXYGENASE"/>
    <property type="match status" value="1"/>
</dbReference>
<proteinExistence type="predicted"/>
<dbReference type="GO" id="GO:0046872">
    <property type="term" value="F:metal ion binding"/>
    <property type="evidence" value="ECO:0007669"/>
    <property type="project" value="UniProtKB-ARBA"/>
</dbReference>